<reference evidence="1 2" key="1">
    <citation type="submission" date="2023-02" db="EMBL/GenBank/DDBJ databases">
        <authorList>
            <person name="Maleckis M."/>
        </authorList>
    </citation>
    <scope>NUCLEOTIDE SEQUENCE [LARGE SCALE GENOMIC DNA]</scope>
    <source>
        <strain evidence="1 2">P8-A2</strain>
    </source>
</reference>
<evidence type="ECO:0000313" key="2">
    <source>
        <dbReference type="Proteomes" id="UP001257627"/>
    </source>
</evidence>
<proteinExistence type="predicted"/>
<sequence length="52" mass="5516">MLSQGAYPISAASYDILRRSVTGHGYGDGMPVMSGKPVSVCWMSVPELAVSR</sequence>
<dbReference type="RefSeq" id="WP_205521777.1">
    <property type="nucleotide sequence ID" value="NZ_JAPEPS010000001.1"/>
</dbReference>
<evidence type="ECO:0000313" key="1">
    <source>
        <dbReference type="EMBL" id="MDU8993490.1"/>
    </source>
</evidence>
<organism evidence="1 2">
    <name type="scientific">Streptomyces mirabilis</name>
    <dbReference type="NCBI Taxonomy" id="68239"/>
    <lineage>
        <taxon>Bacteria</taxon>
        <taxon>Bacillati</taxon>
        <taxon>Actinomycetota</taxon>
        <taxon>Actinomycetes</taxon>
        <taxon>Kitasatosporales</taxon>
        <taxon>Streptomycetaceae</taxon>
        <taxon>Streptomyces</taxon>
    </lineage>
</organism>
<comment type="caution">
    <text evidence="1">The sequence shown here is derived from an EMBL/GenBank/DDBJ whole genome shotgun (WGS) entry which is preliminary data.</text>
</comment>
<keyword evidence="2" id="KW-1185">Reference proteome</keyword>
<dbReference type="EMBL" id="JARAKF010000001">
    <property type="protein sequence ID" value="MDU8993490.1"/>
    <property type="molecule type" value="Genomic_DNA"/>
</dbReference>
<gene>
    <name evidence="1" type="ORF">PU648_14305</name>
</gene>
<protein>
    <submittedName>
        <fullName evidence="1">Uncharacterized protein</fullName>
    </submittedName>
</protein>
<dbReference type="Proteomes" id="UP001257627">
    <property type="component" value="Unassembled WGS sequence"/>
</dbReference>
<accession>A0ABU3UHU0</accession>
<name>A0ABU3UHU0_9ACTN</name>